<comment type="caution">
    <text evidence="2">The sequence shown here is derived from an EMBL/GenBank/DDBJ whole genome shotgun (WGS) entry which is preliminary data.</text>
</comment>
<keyword evidence="3" id="KW-1185">Reference proteome</keyword>
<name>A0A4Q7J1T8_9PSEU</name>
<evidence type="ECO:0000313" key="3">
    <source>
        <dbReference type="Proteomes" id="UP000292003"/>
    </source>
</evidence>
<dbReference type="InterPro" id="IPR051448">
    <property type="entry name" value="CdaR-like_regulators"/>
</dbReference>
<dbReference type="AlphaFoldDB" id="A0A4Q7J1T8"/>
<dbReference type="InterPro" id="IPR042070">
    <property type="entry name" value="PucR_C-HTH_sf"/>
</dbReference>
<dbReference type="Gene3D" id="1.10.10.2840">
    <property type="entry name" value="PucR C-terminal helix-turn-helix domain"/>
    <property type="match status" value="1"/>
</dbReference>
<organism evidence="2 3">
    <name type="scientific">Amycolatopsis suaedae</name>
    <dbReference type="NCBI Taxonomy" id="2510978"/>
    <lineage>
        <taxon>Bacteria</taxon>
        <taxon>Bacillati</taxon>
        <taxon>Actinomycetota</taxon>
        <taxon>Actinomycetes</taxon>
        <taxon>Pseudonocardiales</taxon>
        <taxon>Pseudonocardiaceae</taxon>
        <taxon>Amycolatopsis</taxon>
    </lineage>
</organism>
<sequence>MLAQPVYPQATAAQLVVVGRRERFGATDRAILAVGAALFGVAVRAGSDTSGLGAAVTALVLGQPAPLAELLGPGDYRVVSGTAHGAGPTDVTAGYDWLRDRLGTPLVRRSPGPRFTAVVTRAPDTDQLLAHGWLTVASRPAPAGRLPAARAELAALEQRAVALGRPLVAEGGGLAAAVEPGRAAEFAGTLLAPLRELDEERAAELVRTLRTWLAHHGSWDRTAAALGVHRNSVRHRIRLAERALGLDLADPESRMELWFALRWSE</sequence>
<dbReference type="Proteomes" id="UP000292003">
    <property type="component" value="Unassembled WGS sequence"/>
</dbReference>
<dbReference type="EMBL" id="SFCC01000012">
    <property type="protein sequence ID" value="RZQ61380.1"/>
    <property type="molecule type" value="Genomic_DNA"/>
</dbReference>
<dbReference type="OrthoDB" id="8450798at2"/>
<proteinExistence type="predicted"/>
<gene>
    <name evidence="2" type="ORF">EWH70_23620</name>
</gene>
<dbReference type="PANTHER" id="PTHR33744:SF1">
    <property type="entry name" value="DNA-BINDING TRANSCRIPTIONAL ACTIVATOR ADER"/>
    <property type="match status" value="1"/>
</dbReference>
<dbReference type="PANTHER" id="PTHR33744">
    <property type="entry name" value="CARBOHYDRATE DIACID REGULATOR"/>
    <property type="match status" value="1"/>
</dbReference>
<dbReference type="Pfam" id="PF13556">
    <property type="entry name" value="HTH_30"/>
    <property type="match status" value="1"/>
</dbReference>
<protein>
    <submittedName>
        <fullName evidence="2">PucR family transcriptional regulator</fullName>
    </submittedName>
</protein>
<evidence type="ECO:0000313" key="2">
    <source>
        <dbReference type="EMBL" id="RZQ61380.1"/>
    </source>
</evidence>
<evidence type="ECO:0000259" key="1">
    <source>
        <dbReference type="Pfam" id="PF13556"/>
    </source>
</evidence>
<accession>A0A4Q7J1T8</accession>
<feature type="domain" description="PucR C-terminal helix-turn-helix" evidence="1">
    <location>
        <begin position="205"/>
        <end position="262"/>
    </location>
</feature>
<reference evidence="2 3" key="1">
    <citation type="submission" date="2019-02" db="EMBL/GenBank/DDBJ databases">
        <title>Draft genome sequence of Amycolatopsis sp. 8-3EHSu isolated from roots of Suaeda maritima.</title>
        <authorList>
            <person name="Duangmal K."/>
            <person name="Chantavorakit T."/>
        </authorList>
    </citation>
    <scope>NUCLEOTIDE SEQUENCE [LARGE SCALE GENOMIC DNA]</scope>
    <source>
        <strain evidence="2 3">8-3EHSu</strain>
    </source>
</reference>
<dbReference type="InterPro" id="IPR025736">
    <property type="entry name" value="PucR_C-HTH_dom"/>
</dbReference>